<proteinExistence type="predicted"/>
<name>A0A0B7A454_9EUPU</name>
<feature type="non-terminal residue" evidence="1">
    <location>
        <position position="87"/>
    </location>
</feature>
<gene>
    <name evidence="1" type="primary">ORF96072</name>
</gene>
<accession>A0A0B7A454</accession>
<sequence>MFFATCITHTNIFVCFVFIPMGVYTDSNLQGKSAGKDGTRNVHTAKPRCLVIFLEGRKKGDISKRALLSMWPIQSFIIPITNNQYLV</sequence>
<reference evidence="1" key="1">
    <citation type="submission" date="2014-12" db="EMBL/GenBank/DDBJ databases">
        <title>Insight into the proteome of Arion vulgaris.</title>
        <authorList>
            <person name="Aradska J."/>
            <person name="Bulat T."/>
            <person name="Smidak R."/>
            <person name="Sarate P."/>
            <person name="Gangsoo J."/>
            <person name="Sialana F."/>
            <person name="Bilban M."/>
            <person name="Lubec G."/>
        </authorList>
    </citation>
    <scope>NUCLEOTIDE SEQUENCE</scope>
    <source>
        <tissue evidence="1">Skin</tissue>
    </source>
</reference>
<dbReference type="AlphaFoldDB" id="A0A0B7A454"/>
<organism evidence="1">
    <name type="scientific">Arion vulgaris</name>
    <dbReference type="NCBI Taxonomy" id="1028688"/>
    <lineage>
        <taxon>Eukaryota</taxon>
        <taxon>Metazoa</taxon>
        <taxon>Spiralia</taxon>
        <taxon>Lophotrochozoa</taxon>
        <taxon>Mollusca</taxon>
        <taxon>Gastropoda</taxon>
        <taxon>Heterobranchia</taxon>
        <taxon>Euthyneura</taxon>
        <taxon>Panpulmonata</taxon>
        <taxon>Eupulmonata</taxon>
        <taxon>Stylommatophora</taxon>
        <taxon>Helicina</taxon>
        <taxon>Arionoidea</taxon>
        <taxon>Arionidae</taxon>
        <taxon>Arion</taxon>
    </lineage>
</organism>
<dbReference type="EMBL" id="HACG01028703">
    <property type="protein sequence ID" value="CEK75568.1"/>
    <property type="molecule type" value="Transcribed_RNA"/>
</dbReference>
<protein>
    <submittedName>
        <fullName evidence="1">Uncharacterized protein</fullName>
    </submittedName>
</protein>
<evidence type="ECO:0000313" key="1">
    <source>
        <dbReference type="EMBL" id="CEK75568.1"/>
    </source>
</evidence>